<dbReference type="Proteomes" id="UP001180020">
    <property type="component" value="Unassembled WGS sequence"/>
</dbReference>
<gene>
    <name evidence="1" type="ORF">QJS10_CPA10g00313</name>
</gene>
<dbReference type="EMBL" id="JAUJYO010000010">
    <property type="protein sequence ID" value="KAK1306625.1"/>
    <property type="molecule type" value="Genomic_DNA"/>
</dbReference>
<evidence type="ECO:0000313" key="1">
    <source>
        <dbReference type="EMBL" id="KAK1306625.1"/>
    </source>
</evidence>
<accession>A0AAV9DZR5</accession>
<name>A0AAV9DZR5_ACOCL</name>
<sequence length="190" mass="22129">MPKGVGVQINCIRRRFLWQGVDSTGRKPTLVKWSSVCCPKQMGGLGVINLEHFNQVMPLKWSWQWLERREALWLRVGRYGEEGWFGHLPMVSPHATTLFKGLFGDELALLEAISWELGYGTLVRFWEDCWRGTDSLRSLFHVVFQCTSRREGFAREFWSSNASEWVLHLRRVLQEWEAPQLSSCSALLQE</sequence>
<proteinExistence type="predicted"/>
<keyword evidence="2" id="KW-1185">Reference proteome</keyword>
<evidence type="ECO:0000313" key="2">
    <source>
        <dbReference type="Proteomes" id="UP001180020"/>
    </source>
</evidence>
<comment type="caution">
    <text evidence="1">The sequence shown here is derived from an EMBL/GenBank/DDBJ whole genome shotgun (WGS) entry which is preliminary data.</text>
</comment>
<reference evidence="1" key="2">
    <citation type="submission" date="2023-06" db="EMBL/GenBank/DDBJ databases">
        <authorList>
            <person name="Ma L."/>
            <person name="Liu K.-W."/>
            <person name="Li Z."/>
            <person name="Hsiao Y.-Y."/>
            <person name="Qi Y."/>
            <person name="Fu T."/>
            <person name="Tang G."/>
            <person name="Zhang D."/>
            <person name="Sun W.-H."/>
            <person name="Liu D.-K."/>
            <person name="Li Y."/>
            <person name="Chen G.-Z."/>
            <person name="Liu X.-D."/>
            <person name="Liao X.-Y."/>
            <person name="Jiang Y.-T."/>
            <person name="Yu X."/>
            <person name="Hao Y."/>
            <person name="Huang J."/>
            <person name="Zhao X.-W."/>
            <person name="Ke S."/>
            <person name="Chen Y.-Y."/>
            <person name="Wu W.-L."/>
            <person name="Hsu J.-L."/>
            <person name="Lin Y.-F."/>
            <person name="Huang M.-D."/>
            <person name="Li C.-Y."/>
            <person name="Huang L."/>
            <person name="Wang Z.-W."/>
            <person name="Zhao X."/>
            <person name="Zhong W.-Y."/>
            <person name="Peng D.-H."/>
            <person name="Ahmad S."/>
            <person name="Lan S."/>
            <person name="Zhang J.-S."/>
            <person name="Tsai W.-C."/>
            <person name="Van De Peer Y."/>
            <person name="Liu Z.-J."/>
        </authorList>
    </citation>
    <scope>NUCLEOTIDE SEQUENCE</scope>
    <source>
        <strain evidence="1">CP</strain>
        <tissue evidence="1">Leaves</tissue>
    </source>
</reference>
<dbReference type="AlphaFoldDB" id="A0AAV9DZR5"/>
<protein>
    <submittedName>
        <fullName evidence="1">Uncharacterized protein</fullName>
    </submittedName>
</protein>
<organism evidence="1 2">
    <name type="scientific">Acorus calamus</name>
    <name type="common">Sweet flag</name>
    <dbReference type="NCBI Taxonomy" id="4465"/>
    <lineage>
        <taxon>Eukaryota</taxon>
        <taxon>Viridiplantae</taxon>
        <taxon>Streptophyta</taxon>
        <taxon>Embryophyta</taxon>
        <taxon>Tracheophyta</taxon>
        <taxon>Spermatophyta</taxon>
        <taxon>Magnoliopsida</taxon>
        <taxon>Liliopsida</taxon>
        <taxon>Acoraceae</taxon>
        <taxon>Acorus</taxon>
    </lineage>
</organism>
<reference evidence="1" key="1">
    <citation type="journal article" date="2023" name="Nat. Commun.">
        <title>Diploid and tetraploid genomes of Acorus and the evolution of monocots.</title>
        <authorList>
            <person name="Ma L."/>
            <person name="Liu K.W."/>
            <person name="Li Z."/>
            <person name="Hsiao Y.Y."/>
            <person name="Qi Y."/>
            <person name="Fu T."/>
            <person name="Tang G.D."/>
            <person name="Zhang D."/>
            <person name="Sun W.H."/>
            <person name="Liu D.K."/>
            <person name="Li Y."/>
            <person name="Chen G.Z."/>
            <person name="Liu X.D."/>
            <person name="Liao X.Y."/>
            <person name="Jiang Y.T."/>
            <person name="Yu X."/>
            <person name="Hao Y."/>
            <person name="Huang J."/>
            <person name="Zhao X.W."/>
            <person name="Ke S."/>
            <person name="Chen Y.Y."/>
            <person name="Wu W.L."/>
            <person name="Hsu J.L."/>
            <person name="Lin Y.F."/>
            <person name="Huang M.D."/>
            <person name="Li C.Y."/>
            <person name="Huang L."/>
            <person name="Wang Z.W."/>
            <person name="Zhao X."/>
            <person name="Zhong W.Y."/>
            <person name="Peng D.H."/>
            <person name="Ahmad S."/>
            <person name="Lan S."/>
            <person name="Zhang J.S."/>
            <person name="Tsai W.C."/>
            <person name="Van de Peer Y."/>
            <person name="Liu Z.J."/>
        </authorList>
    </citation>
    <scope>NUCLEOTIDE SEQUENCE</scope>
    <source>
        <strain evidence="1">CP</strain>
    </source>
</reference>